<dbReference type="HAMAP" id="MF_00771">
    <property type="entry name" value="UPF0310"/>
    <property type="match status" value="1"/>
</dbReference>
<dbReference type="AlphaFoldDB" id="A0A1D8NRF2"/>
<dbReference type="InterPro" id="IPR015947">
    <property type="entry name" value="PUA-like_sf"/>
</dbReference>
<gene>
    <name evidence="3" type="ORF">LPB072_01150</name>
</gene>
<sequence length="174" mass="18824">MGLDTRASDMSLPRCWIAVACAEHASHGREQGFMQVCHGKAGPLRRLRAGDWVACYAPARTMGGKDRLQSFVSLGVVQTGAPYAIDMGGGFVPHRLDLRYVEARPAPIAPLLDALDFVEDRQRWGHRFRFGLFEVSSADLRCIGRAMGAVEGPVAHGHGVGSGQAPHISTLPMF</sequence>
<dbReference type="InterPro" id="IPR002740">
    <property type="entry name" value="EVE_domain"/>
</dbReference>
<evidence type="ECO:0000259" key="2">
    <source>
        <dbReference type="Pfam" id="PF01878"/>
    </source>
</evidence>
<evidence type="ECO:0000313" key="3">
    <source>
        <dbReference type="EMBL" id="AOW11669.1"/>
    </source>
</evidence>
<dbReference type="EMBL" id="CP017476">
    <property type="protein sequence ID" value="AOW11669.1"/>
    <property type="molecule type" value="Genomic_DNA"/>
</dbReference>
<reference evidence="3 4" key="1">
    <citation type="submission" date="2016-10" db="EMBL/GenBank/DDBJ databases">
        <title>Hydorgenophaga sp. LPB0072 isolated from gastropod.</title>
        <authorList>
            <person name="Kim E."/>
            <person name="Yi H."/>
        </authorList>
    </citation>
    <scope>NUCLEOTIDE SEQUENCE [LARGE SCALE GENOMIC DNA]</scope>
    <source>
        <strain evidence="3 4">LPB0072</strain>
    </source>
</reference>
<organism evidence="3 4">
    <name type="scientific">Hydrogenophaga crassostreae</name>
    <dbReference type="NCBI Taxonomy" id="1763535"/>
    <lineage>
        <taxon>Bacteria</taxon>
        <taxon>Pseudomonadati</taxon>
        <taxon>Pseudomonadota</taxon>
        <taxon>Betaproteobacteria</taxon>
        <taxon>Burkholderiales</taxon>
        <taxon>Comamonadaceae</taxon>
        <taxon>Hydrogenophaga</taxon>
    </lineage>
</organism>
<protein>
    <recommendedName>
        <fullName evidence="1">UPF0310 protein LPB072_01150</fullName>
    </recommendedName>
</protein>
<dbReference type="CDD" id="cd21132">
    <property type="entry name" value="EVE-like"/>
    <property type="match status" value="1"/>
</dbReference>
<accession>A0A1D8NRF2</accession>
<dbReference type="KEGG" id="hyl:LPB072_01150"/>
<dbReference type="InterPro" id="IPR022996">
    <property type="entry name" value="UPF0310"/>
</dbReference>
<dbReference type="STRING" id="1763535.LPB072_01150"/>
<feature type="domain" description="EVE" evidence="2">
    <location>
        <begin position="15"/>
        <end position="143"/>
    </location>
</feature>
<proteinExistence type="inferred from homology"/>
<evidence type="ECO:0000313" key="4">
    <source>
        <dbReference type="Proteomes" id="UP000185680"/>
    </source>
</evidence>
<dbReference type="Pfam" id="PF01878">
    <property type="entry name" value="EVE"/>
    <property type="match status" value="1"/>
</dbReference>
<dbReference type="SUPFAM" id="SSF88697">
    <property type="entry name" value="PUA domain-like"/>
    <property type="match status" value="1"/>
</dbReference>
<comment type="similarity">
    <text evidence="1">Belongs to the UPF0310 family.</text>
</comment>
<dbReference type="Gene3D" id="3.10.590.10">
    <property type="entry name" value="ph1033 like domains"/>
    <property type="match status" value="1"/>
</dbReference>
<dbReference type="Proteomes" id="UP000185680">
    <property type="component" value="Chromosome"/>
</dbReference>
<dbReference type="RefSeq" id="WP_066095034.1">
    <property type="nucleotide sequence ID" value="NZ_CP017476.1"/>
</dbReference>
<name>A0A1D8NRF2_9BURK</name>
<evidence type="ECO:0000256" key="1">
    <source>
        <dbReference type="HAMAP-Rule" id="MF_00771"/>
    </source>
</evidence>
<dbReference type="NCBIfam" id="NF002616">
    <property type="entry name" value="PRK02268.1-2"/>
    <property type="match status" value="1"/>
</dbReference>